<sequence>MMKLMAENSGREEVMPQATSSGDRMHFQLDHLTFQERNGIQYSFFIYSETENFGFLRFAPAAVKKWTKTADFLLKFLVLHGQLSFQINGKETVTKGGDFLMLPQNTRYRIQNSDEISLVFMIKFRAAANELPSM</sequence>
<dbReference type="SUPFAM" id="SSF51182">
    <property type="entry name" value="RmlC-like cupins"/>
    <property type="match status" value="1"/>
</dbReference>
<accession>A0ABD1DUQ9</accession>
<dbReference type="AlphaFoldDB" id="A0ABD1DUQ9"/>
<reference evidence="1 2" key="1">
    <citation type="submission" date="2024-05" db="EMBL/GenBank/DDBJ databases">
        <title>Culex pipiens pipiens assembly and annotation.</title>
        <authorList>
            <person name="Alout H."/>
            <person name="Durand T."/>
        </authorList>
    </citation>
    <scope>NUCLEOTIDE SEQUENCE [LARGE SCALE GENOMIC DNA]</scope>
    <source>
        <strain evidence="1">HA-2024</strain>
        <tissue evidence="1">Whole body</tissue>
    </source>
</reference>
<dbReference type="EMBL" id="JBEHCU010001695">
    <property type="protein sequence ID" value="KAL1403351.1"/>
    <property type="molecule type" value="Genomic_DNA"/>
</dbReference>
<dbReference type="Gene3D" id="2.60.120.10">
    <property type="entry name" value="Jelly Rolls"/>
    <property type="match status" value="1"/>
</dbReference>
<gene>
    <name evidence="1" type="ORF">pipiens_000114</name>
</gene>
<organism evidence="1 2">
    <name type="scientific">Culex pipiens pipiens</name>
    <name type="common">Northern house mosquito</name>
    <dbReference type="NCBI Taxonomy" id="38569"/>
    <lineage>
        <taxon>Eukaryota</taxon>
        <taxon>Metazoa</taxon>
        <taxon>Ecdysozoa</taxon>
        <taxon>Arthropoda</taxon>
        <taxon>Hexapoda</taxon>
        <taxon>Insecta</taxon>
        <taxon>Pterygota</taxon>
        <taxon>Neoptera</taxon>
        <taxon>Endopterygota</taxon>
        <taxon>Diptera</taxon>
        <taxon>Nematocera</taxon>
        <taxon>Culicoidea</taxon>
        <taxon>Culicidae</taxon>
        <taxon>Culicinae</taxon>
        <taxon>Culicini</taxon>
        <taxon>Culex</taxon>
        <taxon>Culex</taxon>
    </lineage>
</organism>
<evidence type="ECO:0000313" key="1">
    <source>
        <dbReference type="EMBL" id="KAL1403351.1"/>
    </source>
</evidence>
<name>A0ABD1DUQ9_CULPP</name>
<dbReference type="InterPro" id="IPR011051">
    <property type="entry name" value="RmlC_Cupin_sf"/>
</dbReference>
<keyword evidence="2" id="KW-1185">Reference proteome</keyword>
<dbReference type="Proteomes" id="UP001562425">
    <property type="component" value="Unassembled WGS sequence"/>
</dbReference>
<dbReference type="InterPro" id="IPR014710">
    <property type="entry name" value="RmlC-like_jellyroll"/>
</dbReference>
<comment type="caution">
    <text evidence="1">The sequence shown here is derived from an EMBL/GenBank/DDBJ whole genome shotgun (WGS) entry which is preliminary data.</text>
</comment>
<evidence type="ECO:0008006" key="3">
    <source>
        <dbReference type="Google" id="ProtNLM"/>
    </source>
</evidence>
<feature type="non-terminal residue" evidence="1">
    <location>
        <position position="134"/>
    </location>
</feature>
<protein>
    <recommendedName>
        <fullName evidence="3">Mif2/CENP-C cupin domain-containing protein</fullName>
    </recommendedName>
</protein>
<proteinExistence type="predicted"/>
<evidence type="ECO:0000313" key="2">
    <source>
        <dbReference type="Proteomes" id="UP001562425"/>
    </source>
</evidence>